<accession>A0A366I9M6</accession>
<name>A0A366I9M6_9FIRM</name>
<sequence length="182" mass="20637">MSKILELINISDTIKRRKKESAIKVAYMDLLQRILLLVIIGYLILTQIFLIVRESGNEMFPAIKDGDLIIVFRLQREFEKNDIVSYKVKGVRHTGRILARETDIVTIDDSGTLLVNGTAQVGETFYPTYARGGIEYPYRVPEDSVFVLGDYRTQTVDSRDLGPISTDAVEGKVITILRRRGL</sequence>
<reference evidence="5 6" key="1">
    <citation type="submission" date="2018-06" db="EMBL/GenBank/DDBJ databases">
        <title>Genomic Encyclopedia of Type Strains, Phase IV (KMG-IV): sequencing the most valuable type-strain genomes for metagenomic binning, comparative biology and taxonomic classification.</title>
        <authorList>
            <person name="Goeker M."/>
        </authorList>
    </citation>
    <scope>NUCLEOTIDE SEQUENCE [LARGE SCALE GENOMIC DNA]</scope>
    <source>
        <strain evidence="5 6">DSM 22112</strain>
    </source>
</reference>
<dbReference type="GO" id="GO:0006465">
    <property type="term" value="P:signal peptide processing"/>
    <property type="evidence" value="ECO:0007669"/>
    <property type="project" value="InterPro"/>
</dbReference>
<dbReference type="EC" id="3.4.21.89" evidence="3"/>
<dbReference type="SUPFAM" id="SSF51306">
    <property type="entry name" value="LexA/Signal peptidase"/>
    <property type="match status" value="1"/>
</dbReference>
<protein>
    <recommendedName>
        <fullName evidence="3">Signal peptidase I</fullName>
        <ecNumber evidence="3">3.4.21.89</ecNumber>
    </recommendedName>
</protein>
<dbReference type="Pfam" id="PF10502">
    <property type="entry name" value="Peptidase_S26"/>
    <property type="match status" value="1"/>
</dbReference>
<keyword evidence="6" id="KW-1185">Reference proteome</keyword>
<gene>
    <name evidence="5" type="ORF">DES36_108114</name>
</gene>
<keyword evidence="3" id="KW-0378">Hydrolase</keyword>
<dbReference type="InterPro" id="IPR036286">
    <property type="entry name" value="LexA/Signal_pep-like_sf"/>
</dbReference>
<dbReference type="GO" id="GO:0005886">
    <property type="term" value="C:plasma membrane"/>
    <property type="evidence" value="ECO:0007669"/>
    <property type="project" value="UniProtKB-SubCell"/>
</dbReference>
<evidence type="ECO:0000259" key="4">
    <source>
        <dbReference type="Pfam" id="PF10502"/>
    </source>
</evidence>
<dbReference type="Gene3D" id="2.10.109.10">
    <property type="entry name" value="Umud Fragment, subunit A"/>
    <property type="match status" value="1"/>
</dbReference>
<dbReference type="CDD" id="cd06530">
    <property type="entry name" value="S26_SPase_I"/>
    <property type="match status" value="1"/>
</dbReference>
<dbReference type="AlphaFoldDB" id="A0A366I9M6"/>
<evidence type="ECO:0000256" key="3">
    <source>
        <dbReference type="RuleBase" id="RU362042"/>
    </source>
</evidence>
<keyword evidence="3" id="KW-0472">Membrane</keyword>
<proteinExistence type="inferred from homology"/>
<dbReference type="Proteomes" id="UP000253490">
    <property type="component" value="Unassembled WGS sequence"/>
</dbReference>
<keyword evidence="3" id="KW-0645">Protease</keyword>
<keyword evidence="3" id="KW-1133">Transmembrane helix</keyword>
<dbReference type="InterPro" id="IPR019533">
    <property type="entry name" value="Peptidase_S26"/>
</dbReference>
<feature type="transmembrane region" description="Helical" evidence="3">
    <location>
        <begin position="34"/>
        <end position="52"/>
    </location>
</feature>
<dbReference type="RefSeq" id="WP_113920638.1">
    <property type="nucleotide sequence ID" value="NZ_QNRX01000008.1"/>
</dbReference>
<comment type="similarity">
    <text evidence="2 3">Belongs to the peptidase S26 family.</text>
</comment>
<dbReference type="NCBIfam" id="TIGR02227">
    <property type="entry name" value="sigpep_I_bact"/>
    <property type="match status" value="1"/>
</dbReference>
<dbReference type="EMBL" id="QNRX01000008">
    <property type="protein sequence ID" value="RBP64489.1"/>
    <property type="molecule type" value="Genomic_DNA"/>
</dbReference>
<comment type="caution">
    <text evidence="5">The sequence shown here is derived from an EMBL/GenBank/DDBJ whole genome shotgun (WGS) entry which is preliminary data.</text>
</comment>
<comment type="catalytic activity">
    <reaction evidence="3">
        <text>Cleavage of hydrophobic, N-terminal signal or leader sequences from secreted and periplasmic proteins.</text>
        <dbReference type="EC" id="3.4.21.89"/>
    </reaction>
</comment>
<dbReference type="GO" id="GO:0004252">
    <property type="term" value="F:serine-type endopeptidase activity"/>
    <property type="evidence" value="ECO:0007669"/>
    <property type="project" value="InterPro"/>
</dbReference>
<evidence type="ECO:0000256" key="1">
    <source>
        <dbReference type="ARBA" id="ARBA00004401"/>
    </source>
</evidence>
<dbReference type="GO" id="GO:0009003">
    <property type="term" value="F:signal peptidase activity"/>
    <property type="evidence" value="ECO:0007669"/>
    <property type="project" value="UniProtKB-EC"/>
</dbReference>
<evidence type="ECO:0000256" key="2">
    <source>
        <dbReference type="ARBA" id="ARBA00009370"/>
    </source>
</evidence>
<feature type="domain" description="Peptidase S26" evidence="4">
    <location>
        <begin position="29"/>
        <end position="175"/>
    </location>
</feature>
<dbReference type="InterPro" id="IPR000223">
    <property type="entry name" value="Pept_S26A_signal_pept_1"/>
</dbReference>
<comment type="subcellular location">
    <subcellularLocation>
        <location evidence="1">Cell membrane</location>
        <topology evidence="1">Single-pass type II membrane protein</topology>
    </subcellularLocation>
    <subcellularLocation>
        <location evidence="3">Membrane</location>
        <topology evidence="3">Single-pass type II membrane protein</topology>
    </subcellularLocation>
</comment>
<dbReference type="OrthoDB" id="9802919at2"/>
<organism evidence="5 6">
    <name type="scientific">Alkalibaculum bacchi</name>
    <dbReference type="NCBI Taxonomy" id="645887"/>
    <lineage>
        <taxon>Bacteria</taxon>
        <taxon>Bacillati</taxon>
        <taxon>Bacillota</taxon>
        <taxon>Clostridia</taxon>
        <taxon>Eubacteriales</taxon>
        <taxon>Eubacteriaceae</taxon>
        <taxon>Alkalibaculum</taxon>
    </lineage>
</organism>
<evidence type="ECO:0000313" key="5">
    <source>
        <dbReference type="EMBL" id="RBP64489.1"/>
    </source>
</evidence>
<dbReference type="PANTHER" id="PTHR43390">
    <property type="entry name" value="SIGNAL PEPTIDASE I"/>
    <property type="match status" value="1"/>
</dbReference>
<evidence type="ECO:0000313" key="6">
    <source>
        <dbReference type="Proteomes" id="UP000253490"/>
    </source>
</evidence>
<keyword evidence="3" id="KW-0812">Transmembrane</keyword>
<dbReference type="PANTHER" id="PTHR43390:SF1">
    <property type="entry name" value="CHLOROPLAST PROCESSING PEPTIDASE"/>
    <property type="match status" value="1"/>
</dbReference>